<dbReference type="PROSITE" id="PS50887">
    <property type="entry name" value="GGDEF"/>
    <property type="match status" value="1"/>
</dbReference>
<dbReference type="InterPro" id="IPR043128">
    <property type="entry name" value="Rev_trsase/Diguanyl_cyclase"/>
</dbReference>
<evidence type="ECO:0000259" key="3">
    <source>
        <dbReference type="PROSITE" id="PS50887"/>
    </source>
</evidence>
<dbReference type="KEGG" id="mgad:MGAD_23450"/>
<feature type="transmembrane region" description="Helical" evidence="1">
    <location>
        <begin position="140"/>
        <end position="164"/>
    </location>
</feature>
<feature type="domain" description="GGDEF" evidence="3">
    <location>
        <begin position="371"/>
        <end position="504"/>
    </location>
</feature>
<dbReference type="CDD" id="cd01948">
    <property type="entry name" value="EAL"/>
    <property type="match status" value="1"/>
</dbReference>
<evidence type="ECO:0000313" key="4">
    <source>
        <dbReference type="EMBL" id="BBZ18010.1"/>
    </source>
</evidence>
<dbReference type="InterPro" id="IPR052155">
    <property type="entry name" value="Biofilm_reg_signaling"/>
</dbReference>
<dbReference type="InterPro" id="IPR001633">
    <property type="entry name" value="EAL_dom"/>
</dbReference>
<dbReference type="CDD" id="cd01949">
    <property type="entry name" value="GGDEF"/>
    <property type="match status" value="1"/>
</dbReference>
<feature type="transmembrane region" description="Helical" evidence="1">
    <location>
        <begin position="176"/>
        <end position="198"/>
    </location>
</feature>
<reference evidence="4 5" key="1">
    <citation type="journal article" date="2019" name="Emerg. Microbes Infect.">
        <title>Comprehensive subspecies identification of 175 nontuberculous mycobacteria species based on 7547 genomic profiles.</title>
        <authorList>
            <person name="Matsumoto Y."/>
            <person name="Kinjo T."/>
            <person name="Motooka D."/>
            <person name="Nabeya D."/>
            <person name="Jung N."/>
            <person name="Uechi K."/>
            <person name="Horii T."/>
            <person name="Iida T."/>
            <person name="Fujita J."/>
            <person name="Nakamura S."/>
        </authorList>
    </citation>
    <scope>NUCLEOTIDE SEQUENCE [LARGE SCALE GENOMIC DNA]</scope>
    <source>
        <strain evidence="4 5">JCM 12688</strain>
    </source>
</reference>
<feature type="transmembrane region" description="Helical" evidence="1">
    <location>
        <begin position="279"/>
        <end position="298"/>
    </location>
</feature>
<dbReference type="NCBIfam" id="TIGR00254">
    <property type="entry name" value="GGDEF"/>
    <property type="match status" value="1"/>
</dbReference>
<proteinExistence type="predicted"/>
<dbReference type="Pfam" id="PF00563">
    <property type="entry name" value="EAL"/>
    <property type="match status" value="1"/>
</dbReference>
<accession>A0A7I7WLJ1</accession>
<keyword evidence="1" id="KW-1133">Transmembrane helix</keyword>
<evidence type="ECO:0000259" key="2">
    <source>
        <dbReference type="PROSITE" id="PS50883"/>
    </source>
</evidence>
<feature type="transmembrane region" description="Helical" evidence="1">
    <location>
        <begin position="240"/>
        <end position="258"/>
    </location>
</feature>
<dbReference type="SMART" id="SM00052">
    <property type="entry name" value="EAL"/>
    <property type="match status" value="1"/>
</dbReference>
<dbReference type="SMART" id="SM00267">
    <property type="entry name" value="GGDEF"/>
    <property type="match status" value="1"/>
</dbReference>
<feature type="transmembrane region" description="Helical" evidence="1">
    <location>
        <begin position="304"/>
        <end position="323"/>
    </location>
</feature>
<sequence>MNRVSVTNGQLRLGLFAGVLVLLCVNALALWGEATARQVHFALLVIAGIAVVVTGVAVSRRVTGVARAWRLLGVATIVCILVGDAIWWSDGATPTGTAPWPAVAAYLLSALLALVVLALLASAGVGPTGWRSGPARTTRIITVIDGLVAALAFAILAVAAGVGASTGASLPRSGNTVAVILYSAIQLVVVVAAVLIATWYGRDRPYRANFLLLAAGTVMLVSSDRLVAYLRTVGFERGDLWVGIGFVLGLLLIAYGMLELTPPRPIEVNRDALDWLRLLLPYVGFVGTATLFAFHVLIGQRLNVFLVCGAVVMVALVATRQLIETRAQWLLIRRLYDAQRRLAHQLHHYALTGLPNRLLFTERLDEAMRDGRFMLILIDLDDFKEVNDRFGHAAGDELLCAMGERLKRCVRDTDTLARIGGDEFAILIAGESEQLEDAAERLRVALRDPFALHGSAVRVKASMGLVRPGADGVPQTSDDLLRQADASMYAGKRLGKDTAVVYQPASGSTIDFPTALRNADGEAPPGFRLVYQVVVRLPDGKPVAVEALARWTTPTGIEMSPETFVGAAEAAGLAADLDALVLNMACRDVQQAGLDLVIHVNIGAGRLGNPTFEQQVRLALTRHRLPPNRLVVEITETLPIVDLAYAAAQIKRLNALGVKVALDDFGAGFNSLTYMHALPVQIVKLDRGLATADQARDLTLYRSVIGLCDELGLTVIVEGIESAAQSDTVYRAGGRLAQGHFYGYPVPISELSLARPARVGGV</sequence>
<feature type="transmembrane region" description="Helical" evidence="1">
    <location>
        <begin position="100"/>
        <end position="120"/>
    </location>
</feature>
<dbReference type="Gene3D" id="3.20.20.450">
    <property type="entry name" value="EAL domain"/>
    <property type="match status" value="1"/>
</dbReference>
<keyword evidence="1" id="KW-0812">Transmembrane</keyword>
<dbReference type="SUPFAM" id="SSF141868">
    <property type="entry name" value="EAL domain-like"/>
    <property type="match status" value="1"/>
</dbReference>
<dbReference type="Proteomes" id="UP000466187">
    <property type="component" value="Chromosome"/>
</dbReference>
<dbReference type="PROSITE" id="PS50883">
    <property type="entry name" value="EAL"/>
    <property type="match status" value="1"/>
</dbReference>
<dbReference type="Gene3D" id="3.30.70.270">
    <property type="match status" value="1"/>
</dbReference>
<organism evidence="4 5">
    <name type="scientific">Mycolicibacterium gadium</name>
    <name type="common">Mycobacterium gadium</name>
    <dbReference type="NCBI Taxonomy" id="1794"/>
    <lineage>
        <taxon>Bacteria</taxon>
        <taxon>Bacillati</taxon>
        <taxon>Actinomycetota</taxon>
        <taxon>Actinomycetes</taxon>
        <taxon>Mycobacteriales</taxon>
        <taxon>Mycobacteriaceae</taxon>
        <taxon>Mycolicibacterium</taxon>
    </lineage>
</organism>
<dbReference type="SUPFAM" id="SSF55073">
    <property type="entry name" value="Nucleotide cyclase"/>
    <property type="match status" value="1"/>
</dbReference>
<dbReference type="InterPro" id="IPR035919">
    <property type="entry name" value="EAL_sf"/>
</dbReference>
<keyword evidence="1" id="KW-0472">Membrane</keyword>
<dbReference type="InterPro" id="IPR029787">
    <property type="entry name" value="Nucleotide_cyclase"/>
</dbReference>
<dbReference type="Pfam" id="PF00990">
    <property type="entry name" value="GGDEF"/>
    <property type="match status" value="1"/>
</dbReference>
<feature type="transmembrane region" description="Helical" evidence="1">
    <location>
        <begin position="39"/>
        <end position="59"/>
    </location>
</feature>
<dbReference type="EMBL" id="AP022608">
    <property type="protein sequence ID" value="BBZ18010.1"/>
    <property type="molecule type" value="Genomic_DNA"/>
</dbReference>
<protein>
    <submittedName>
        <fullName evidence="4">GGDEF-domain containing protein</fullName>
    </submittedName>
</protein>
<feature type="domain" description="EAL" evidence="2">
    <location>
        <begin position="509"/>
        <end position="759"/>
    </location>
</feature>
<evidence type="ECO:0000313" key="5">
    <source>
        <dbReference type="Proteomes" id="UP000466187"/>
    </source>
</evidence>
<gene>
    <name evidence="4" type="ORF">MGAD_23450</name>
</gene>
<name>A0A7I7WLJ1_MYCGU</name>
<dbReference type="PANTHER" id="PTHR44757">
    <property type="entry name" value="DIGUANYLATE CYCLASE DGCP"/>
    <property type="match status" value="1"/>
</dbReference>
<dbReference type="RefSeq" id="WP_163686645.1">
    <property type="nucleotide sequence ID" value="NZ_AP022608.1"/>
</dbReference>
<evidence type="ECO:0000256" key="1">
    <source>
        <dbReference type="SAM" id="Phobius"/>
    </source>
</evidence>
<feature type="transmembrane region" description="Helical" evidence="1">
    <location>
        <begin position="71"/>
        <end position="88"/>
    </location>
</feature>
<dbReference type="InterPro" id="IPR000160">
    <property type="entry name" value="GGDEF_dom"/>
</dbReference>
<dbReference type="AlphaFoldDB" id="A0A7I7WLJ1"/>
<dbReference type="PANTHER" id="PTHR44757:SF2">
    <property type="entry name" value="BIOFILM ARCHITECTURE MAINTENANCE PROTEIN MBAA"/>
    <property type="match status" value="1"/>
</dbReference>